<feature type="transmembrane region" description="Helical" evidence="1">
    <location>
        <begin position="188"/>
        <end position="208"/>
    </location>
</feature>
<sequence>MNAGLGKKRRLTELDALRGIGALAVVIFHYTTRFHEKFPDAPHVPFGFFGGNYRVLLFFAISGFAIFFTLDKVRTVPDFLLNRFSRLYPAYWVAMLLTLTVEYLGRVTALQIPSLDIVANVTMLEGFVFLQAVDGAYWTLTVEIAFYVSMLMLWKGPGTKRLEPVLLLWLAAKWLLAFWPGMPERIVMLLVLRYIPFFAIGMLSYRVWAGKRSWTQQMPYLAAVLLTIALFDTPDLLLVGVLLVGCFWAMVEGKLGFLCVRPLLWIGSISYSLYLVHQNIGFVVMLKADAAGLSPWLGFALAIAIAISLGAAVNHYVEKPAAKAIMAWWKRRREPVGEPAAAE</sequence>
<keyword evidence="3" id="KW-0808">Transferase</keyword>
<dbReference type="PANTHER" id="PTHR23028">
    <property type="entry name" value="ACETYLTRANSFERASE"/>
    <property type="match status" value="1"/>
</dbReference>
<feature type="transmembrane region" description="Helical" evidence="1">
    <location>
        <begin position="12"/>
        <end position="31"/>
    </location>
</feature>
<keyword evidence="1" id="KW-1133">Transmembrane helix</keyword>
<feature type="transmembrane region" description="Helical" evidence="1">
    <location>
        <begin position="263"/>
        <end position="284"/>
    </location>
</feature>
<organism evidence="3 4">
    <name type="scientific">Sphingobium phenoxybenzoativorans</name>
    <dbReference type="NCBI Taxonomy" id="1592790"/>
    <lineage>
        <taxon>Bacteria</taxon>
        <taxon>Pseudomonadati</taxon>
        <taxon>Pseudomonadota</taxon>
        <taxon>Alphaproteobacteria</taxon>
        <taxon>Sphingomonadales</taxon>
        <taxon>Sphingomonadaceae</taxon>
        <taxon>Sphingobium</taxon>
    </lineage>
</organism>
<evidence type="ECO:0000313" key="3">
    <source>
        <dbReference type="EMBL" id="QUT06227.1"/>
    </source>
</evidence>
<dbReference type="Proteomes" id="UP000681425">
    <property type="component" value="Chromosome"/>
</dbReference>
<dbReference type="GO" id="GO:0016020">
    <property type="term" value="C:membrane"/>
    <property type="evidence" value="ECO:0007669"/>
    <property type="project" value="TreeGrafter"/>
</dbReference>
<dbReference type="RefSeq" id="WP_070157924.1">
    <property type="nucleotide sequence ID" value="NZ_CP073910.1"/>
</dbReference>
<feature type="domain" description="Acyltransferase 3" evidence="2">
    <location>
        <begin position="13"/>
        <end position="312"/>
    </location>
</feature>
<dbReference type="Pfam" id="PF01757">
    <property type="entry name" value="Acyl_transf_3"/>
    <property type="match status" value="1"/>
</dbReference>
<dbReference type="GO" id="GO:0016747">
    <property type="term" value="F:acyltransferase activity, transferring groups other than amino-acyl groups"/>
    <property type="evidence" value="ECO:0007669"/>
    <property type="project" value="InterPro"/>
</dbReference>
<evidence type="ECO:0000259" key="2">
    <source>
        <dbReference type="Pfam" id="PF01757"/>
    </source>
</evidence>
<gene>
    <name evidence="3" type="ORF">KFK14_01690</name>
</gene>
<feature type="transmembrane region" description="Helical" evidence="1">
    <location>
        <begin position="91"/>
        <end position="115"/>
    </location>
</feature>
<reference evidence="3" key="1">
    <citation type="submission" date="2021-04" db="EMBL/GenBank/DDBJ databases">
        <title>Isolation of p-tert-butylphenol degrading bacteria Sphingobium phenoxybenzoativorans Tas13 from active sludge.</title>
        <authorList>
            <person name="Li Y."/>
        </authorList>
    </citation>
    <scope>NUCLEOTIDE SEQUENCE</scope>
    <source>
        <strain evidence="3">Tas13</strain>
    </source>
</reference>
<dbReference type="InterPro" id="IPR050879">
    <property type="entry name" value="Acyltransferase_3"/>
</dbReference>
<evidence type="ECO:0000313" key="4">
    <source>
        <dbReference type="Proteomes" id="UP000681425"/>
    </source>
</evidence>
<evidence type="ECO:0000256" key="1">
    <source>
        <dbReference type="SAM" id="Phobius"/>
    </source>
</evidence>
<proteinExistence type="predicted"/>
<dbReference type="KEGG" id="spph:KFK14_01690"/>
<accession>A0A975K843</accession>
<name>A0A975K843_9SPHN</name>
<keyword evidence="1" id="KW-0812">Transmembrane</keyword>
<dbReference type="AlphaFoldDB" id="A0A975K843"/>
<dbReference type="InterPro" id="IPR002656">
    <property type="entry name" value="Acyl_transf_3_dom"/>
</dbReference>
<feature type="transmembrane region" description="Helical" evidence="1">
    <location>
        <begin position="135"/>
        <end position="154"/>
    </location>
</feature>
<feature type="transmembrane region" description="Helical" evidence="1">
    <location>
        <begin position="220"/>
        <end position="251"/>
    </location>
</feature>
<dbReference type="GO" id="GO:0000271">
    <property type="term" value="P:polysaccharide biosynthetic process"/>
    <property type="evidence" value="ECO:0007669"/>
    <property type="project" value="TreeGrafter"/>
</dbReference>
<feature type="transmembrane region" description="Helical" evidence="1">
    <location>
        <begin position="51"/>
        <end position="70"/>
    </location>
</feature>
<feature type="transmembrane region" description="Helical" evidence="1">
    <location>
        <begin position="166"/>
        <end position="182"/>
    </location>
</feature>
<dbReference type="PANTHER" id="PTHR23028:SF131">
    <property type="entry name" value="BLR2367 PROTEIN"/>
    <property type="match status" value="1"/>
</dbReference>
<keyword evidence="4" id="KW-1185">Reference proteome</keyword>
<protein>
    <submittedName>
        <fullName evidence="3">Acyltransferase</fullName>
    </submittedName>
</protein>
<keyword evidence="1" id="KW-0472">Membrane</keyword>
<feature type="transmembrane region" description="Helical" evidence="1">
    <location>
        <begin position="296"/>
        <end position="317"/>
    </location>
</feature>
<dbReference type="EMBL" id="CP073910">
    <property type="protein sequence ID" value="QUT06227.1"/>
    <property type="molecule type" value="Genomic_DNA"/>
</dbReference>
<keyword evidence="3" id="KW-0012">Acyltransferase</keyword>